<dbReference type="Pfam" id="PF00106">
    <property type="entry name" value="adh_short"/>
    <property type="match status" value="1"/>
</dbReference>
<evidence type="ECO:0000313" key="5">
    <source>
        <dbReference type="EMBL" id="MBK6265371.1"/>
    </source>
</evidence>
<dbReference type="Proteomes" id="UP000611723">
    <property type="component" value="Unassembled WGS sequence"/>
</dbReference>
<comment type="subcellular location">
    <subcellularLocation>
        <location evidence="1">Cytoplasm</location>
    </subcellularLocation>
</comment>
<organism evidence="5 6">
    <name type="scientific">Marivirga aurantiaca</name>
    <dbReference type="NCBI Taxonomy" id="2802615"/>
    <lineage>
        <taxon>Bacteria</taxon>
        <taxon>Pseudomonadati</taxon>
        <taxon>Bacteroidota</taxon>
        <taxon>Cytophagia</taxon>
        <taxon>Cytophagales</taxon>
        <taxon>Marivirgaceae</taxon>
        <taxon>Marivirga</taxon>
    </lineage>
</organism>
<dbReference type="GO" id="GO:0005737">
    <property type="term" value="C:cytoplasm"/>
    <property type="evidence" value="ECO:0007669"/>
    <property type="project" value="UniProtKB-SubCell"/>
</dbReference>
<dbReference type="PANTHER" id="PTHR44085">
    <property type="entry name" value="SEPIAPTERIN REDUCTASE"/>
    <property type="match status" value="1"/>
</dbReference>
<evidence type="ECO:0000256" key="1">
    <source>
        <dbReference type="ARBA" id="ARBA00004496"/>
    </source>
</evidence>
<evidence type="ECO:0000256" key="4">
    <source>
        <dbReference type="ARBA" id="ARBA00023002"/>
    </source>
</evidence>
<evidence type="ECO:0000256" key="3">
    <source>
        <dbReference type="ARBA" id="ARBA00022857"/>
    </source>
</evidence>
<dbReference type="InterPro" id="IPR036291">
    <property type="entry name" value="NAD(P)-bd_dom_sf"/>
</dbReference>
<dbReference type="GO" id="GO:0004757">
    <property type="term" value="F:sepiapterin reductase (NADP+) activity"/>
    <property type="evidence" value="ECO:0007669"/>
    <property type="project" value="TreeGrafter"/>
</dbReference>
<keyword evidence="4" id="KW-0560">Oxidoreductase</keyword>
<dbReference type="Gene3D" id="3.40.50.720">
    <property type="entry name" value="NAD(P)-binding Rossmann-like Domain"/>
    <property type="match status" value="1"/>
</dbReference>
<evidence type="ECO:0000313" key="6">
    <source>
        <dbReference type="Proteomes" id="UP000611723"/>
    </source>
</evidence>
<comment type="caution">
    <text evidence="5">The sequence shown here is derived from an EMBL/GenBank/DDBJ whole genome shotgun (WGS) entry which is preliminary data.</text>
</comment>
<dbReference type="PRINTS" id="PR00081">
    <property type="entry name" value="GDHRDH"/>
</dbReference>
<dbReference type="SUPFAM" id="SSF51735">
    <property type="entry name" value="NAD(P)-binding Rossmann-fold domains"/>
    <property type="match status" value="1"/>
</dbReference>
<keyword evidence="2" id="KW-0963">Cytoplasm</keyword>
<keyword evidence="6" id="KW-1185">Reference proteome</keyword>
<dbReference type="GO" id="GO:0006729">
    <property type="term" value="P:tetrahydrobiopterin biosynthetic process"/>
    <property type="evidence" value="ECO:0007669"/>
    <property type="project" value="TreeGrafter"/>
</dbReference>
<accession>A0A934WYQ8</accession>
<reference evidence="5" key="1">
    <citation type="submission" date="2021-01" db="EMBL/GenBank/DDBJ databases">
        <title>Marivirga aurantiaca sp. nov., isolated from intertidal surface sediments.</title>
        <authorList>
            <person name="Zhang M."/>
        </authorList>
    </citation>
    <scope>NUCLEOTIDE SEQUENCE</scope>
    <source>
        <strain evidence="5">S37H4</strain>
    </source>
</reference>
<dbReference type="InterPro" id="IPR002347">
    <property type="entry name" value="SDR_fam"/>
</dbReference>
<dbReference type="InterPro" id="IPR051721">
    <property type="entry name" value="Biopterin_syn/organic_redct"/>
</dbReference>
<keyword evidence="3" id="KW-0521">NADP</keyword>
<gene>
    <name evidence="5" type="ORF">JKA74_10000</name>
</gene>
<dbReference type="PANTHER" id="PTHR44085:SF2">
    <property type="entry name" value="SEPIAPTERIN REDUCTASE"/>
    <property type="match status" value="1"/>
</dbReference>
<dbReference type="AlphaFoldDB" id="A0A934WYQ8"/>
<dbReference type="RefSeq" id="WP_201431036.1">
    <property type="nucleotide sequence ID" value="NZ_JAEQBW010000003.1"/>
</dbReference>
<proteinExistence type="predicted"/>
<sequence>MKTLFFITGSSKGIGKGLAERALQDKASKVIGLSRTHTIEHDHYKGINIDLSEISQLEKNAYDLLSAEGEFERIVLINNAGTLGDVKHMGNIDPSAITHLFNLNVTAPIILMNAFMKVFKDFKGEKIIINVSSGAGKSAVDGWSGYCASKAALDMATEVTAKENKMDNGGFRIHAIAPGVVDTEMQTQIRSTDKSDFSGVERFRSLKEDQQLSSESEVAEKYFSILNNPDKYTEAILDVRNV</sequence>
<dbReference type="EMBL" id="JAEQBW010000003">
    <property type="protein sequence ID" value="MBK6265371.1"/>
    <property type="molecule type" value="Genomic_DNA"/>
</dbReference>
<evidence type="ECO:0000256" key="2">
    <source>
        <dbReference type="ARBA" id="ARBA00022490"/>
    </source>
</evidence>
<protein>
    <submittedName>
        <fullName evidence="5">SDR family NAD(P)-dependent oxidoreductase</fullName>
    </submittedName>
</protein>
<name>A0A934WYQ8_9BACT</name>